<dbReference type="SUPFAM" id="SSF46689">
    <property type="entry name" value="Homeodomain-like"/>
    <property type="match status" value="1"/>
</dbReference>
<keyword evidence="2 4" id="KW-0238">DNA-binding</keyword>
<evidence type="ECO:0000259" key="5">
    <source>
        <dbReference type="PROSITE" id="PS50977"/>
    </source>
</evidence>
<dbReference type="PROSITE" id="PS50977">
    <property type="entry name" value="HTH_TETR_2"/>
    <property type="match status" value="1"/>
</dbReference>
<keyword evidence="3" id="KW-0804">Transcription</keyword>
<dbReference type="PRINTS" id="PR00455">
    <property type="entry name" value="HTHTETR"/>
</dbReference>
<protein>
    <submittedName>
        <fullName evidence="6">Transcriptional regulator, AcrR family</fullName>
    </submittedName>
</protein>
<evidence type="ECO:0000313" key="6">
    <source>
        <dbReference type="EMBL" id="CAA9482690.1"/>
    </source>
</evidence>
<dbReference type="Gene3D" id="1.10.10.60">
    <property type="entry name" value="Homeodomain-like"/>
    <property type="match status" value="1"/>
</dbReference>
<dbReference type="Pfam" id="PF00440">
    <property type="entry name" value="TetR_N"/>
    <property type="match status" value="1"/>
</dbReference>
<keyword evidence="1" id="KW-0805">Transcription regulation</keyword>
<evidence type="ECO:0000256" key="1">
    <source>
        <dbReference type="ARBA" id="ARBA00023015"/>
    </source>
</evidence>
<evidence type="ECO:0000256" key="2">
    <source>
        <dbReference type="ARBA" id="ARBA00023125"/>
    </source>
</evidence>
<feature type="DNA-binding region" description="H-T-H motif" evidence="4">
    <location>
        <begin position="38"/>
        <end position="57"/>
    </location>
</feature>
<reference evidence="6" key="1">
    <citation type="submission" date="2020-02" db="EMBL/GenBank/DDBJ databases">
        <authorList>
            <person name="Meier V. D."/>
        </authorList>
    </citation>
    <scope>NUCLEOTIDE SEQUENCE</scope>
    <source>
        <strain evidence="6">AVDCRST_MAG85</strain>
    </source>
</reference>
<dbReference type="InterPro" id="IPR001647">
    <property type="entry name" value="HTH_TetR"/>
</dbReference>
<feature type="domain" description="HTH tetR-type" evidence="5">
    <location>
        <begin position="15"/>
        <end position="75"/>
    </location>
</feature>
<dbReference type="GO" id="GO:0003700">
    <property type="term" value="F:DNA-binding transcription factor activity"/>
    <property type="evidence" value="ECO:0007669"/>
    <property type="project" value="TreeGrafter"/>
</dbReference>
<gene>
    <name evidence="6" type="ORF">AVDCRST_MAG85-772</name>
</gene>
<dbReference type="PROSITE" id="PS01081">
    <property type="entry name" value="HTH_TETR_1"/>
    <property type="match status" value="1"/>
</dbReference>
<dbReference type="InterPro" id="IPR041347">
    <property type="entry name" value="MftR_C"/>
</dbReference>
<dbReference type="Gene3D" id="1.10.357.10">
    <property type="entry name" value="Tetracycline Repressor, domain 2"/>
    <property type="match status" value="1"/>
</dbReference>
<dbReference type="EMBL" id="CADCVT010000083">
    <property type="protein sequence ID" value="CAA9482690.1"/>
    <property type="molecule type" value="Genomic_DNA"/>
</dbReference>
<sequence length="210" mass="23085">MAFMTEAGLRERKKQQTRDAIIAAALRLFDQNGYEATTVADIAAAADIAPRTFFGYFPTKEAVVFHDNDVVVDGLRLRLDERADGETAIEALRSWVEDFTRQVDWQDEMELCRRRIVVSTPALREHDRAKMAEFEDVLAAAVARDLDVPADALRPRMIGAAATAAFQTLSDFSDDAPADAAPDPLAVFDEALTFLRGGIEALAAQPRVDG</sequence>
<dbReference type="GO" id="GO:0000976">
    <property type="term" value="F:transcription cis-regulatory region binding"/>
    <property type="evidence" value="ECO:0007669"/>
    <property type="project" value="TreeGrafter"/>
</dbReference>
<dbReference type="Pfam" id="PF17754">
    <property type="entry name" value="TetR_C_14"/>
    <property type="match status" value="1"/>
</dbReference>
<dbReference type="AlphaFoldDB" id="A0A6J4RW53"/>
<organism evidence="6">
    <name type="scientific">uncultured Solirubrobacteraceae bacterium</name>
    <dbReference type="NCBI Taxonomy" id="1162706"/>
    <lineage>
        <taxon>Bacteria</taxon>
        <taxon>Bacillati</taxon>
        <taxon>Actinomycetota</taxon>
        <taxon>Thermoleophilia</taxon>
        <taxon>Solirubrobacterales</taxon>
        <taxon>Solirubrobacteraceae</taxon>
        <taxon>environmental samples</taxon>
    </lineage>
</organism>
<accession>A0A6J4RW53</accession>
<evidence type="ECO:0000256" key="3">
    <source>
        <dbReference type="ARBA" id="ARBA00023163"/>
    </source>
</evidence>
<dbReference type="InterPro" id="IPR023772">
    <property type="entry name" value="DNA-bd_HTH_TetR-type_CS"/>
</dbReference>
<dbReference type="InterPro" id="IPR050109">
    <property type="entry name" value="HTH-type_TetR-like_transc_reg"/>
</dbReference>
<name>A0A6J4RW53_9ACTN</name>
<proteinExistence type="predicted"/>
<evidence type="ECO:0000256" key="4">
    <source>
        <dbReference type="PROSITE-ProRule" id="PRU00335"/>
    </source>
</evidence>
<dbReference type="PANTHER" id="PTHR30055">
    <property type="entry name" value="HTH-TYPE TRANSCRIPTIONAL REGULATOR RUTR"/>
    <property type="match status" value="1"/>
</dbReference>
<dbReference type="InterPro" id="IPR009057">
    <property type="entry name" value="Homeodomain-like_sf"/>
</dbReference>
<dbReference type="PANTHER" id="PTHR30055:SF234">
    <property type="entry name" value="HTH-TYPE TRANSCRIPTIONAL REGULATOR BETI"/>
    <property type="match status" value="1"/>
</dbReference>